<sequence length="87" mass="9027">MENEEAFNAGYGSVLNLDGEVEMDASVMVGSTLCAGAVTVVKDIAHPISLARLVMEKTPHLLLAGAGANRFAKRTGNSNSSFGKSSN</sequence>
<dbReference type="InterPro" id="IPR000246">
    <property type="entry name" value="Peptidase_T2"/>
</dbReference>
<name>A0ABQ9J3S7_9CUCU</name>
<reference evidence="2" key="1">
    <citation type="journal article" date="2023" name="Insect Mol. Biol.">
        <title>Genome sequencing provides insights into the evolution of gene families encoding plant cell wall-degrading enzymes in longhorned beetles.</title>
        <authorList>
            <person name="Shin N.R."/>
            <person name="Okamura Y."/>
            <person name="Kirsch R."/>
            <person name="Pauchet Y."/>
        </authorList>
    </citation>
    <scope>NUCLEOTIDE SEQUENCE</scope>
    <source>
        <strain evidence="2">MMC_N1</strain>
    </source>
</reference>
<evidence type="ECO:0000313" key="3">
    <source>
        <dbReference type="Proteomes" id="UP001162164"/>
    </source>
</evidence>
<dbReference type="PANTHER" id="PTHR10188">
    <property type="entry name" value="L-ASPARAGINASE"/>
    <property type="match status" value="1"/>
</dbReference>
<proteinExistence type="inferred from homology"/>
<dbReference type="SUPFAM" id="SSF56235">
    <property type="entry name" value="N-terminal nucleophile aminohydrolases (Ntn hydrolases)"/>
    <property type="match status" value="1"/>
</dbReference>
<evidence type="ECO:0000256" key="1">
    <source>
        <dbReference type="ARBA" id="ARBA00010872"/>
    </source>
</evidence>
<keyword evidence="3" id="KW-1185">Reference proteome</keyword>
<accession>A0ABQ9J3S7</accession>
<gene>
    <name evidence="2" type="ORF">NQ317_014026</name>
</gene>
<dbReference type="PANTHER" id="PTHR10188:SF41">
    <property type="entry name" value="ISOASPARTYL PEPTIDASE_L-ASPARAGINASE"/>
    <property type="match status" value="1"/>
</dbReference>
<protein>
    <submittedName>
        <fullName evidence="2">Uncharacterized protein</fullName>
    </submittedName>
</protein>
<evidence type="ECO:0000313" key="2">
    <source>
        <dbReference type="EMBL" id="KAJ8972667.1"/>
    </source>
</evidence>
<dbReference type="EMBL" id="JAPWTJ010001313">
    <property type="protein sequence ID" value="KAJ8972667.1"/>
    <property type="molecule type" value="Genomic_DNA"/>
</dbReference>
<dbReference type="InterPro" id="IPR029055">
    <property type="entry name" value="Ntn_hydrolases_N"/>
</dbReference>
<comment type="caution">
    <text evidence="2">The sequence shown here is derived from an EMBL/GenBank/DDBJ whole genome shotgun (WGS) entry which is preliminary data.</text>
</comment>
<dbReference type="Proteomes" id="UP001162164">
    <property type="component" value="Unassembled WGS sequence"/>
</dbReference>
<organism evidence="2 3">
    <name type="scientific">Molorchus minor</name>
    <dbReference type="NCBI Taxonomy" id="1323400"/>
    <lineage>
        <taxon>Eukaryota</taxon>
        <taxon>Metazoa</taxon>
        <taxon>Ecdysozoa</taxon>
        <taxon>Arthropoda</taxon>
        <taxon>Hexapoda</taxon>
        <taxon>Insecta</taxon>
        <taxon>Pterygota</taxon>
        <taxon>Neoptera</taxon>
        <taxon>Endopterygota</taxon>
        <taxon>Coleoptera</taxon>
        <taxon>Polyphaga</taxon>
        <taxon>Cucujiformia</taxon>
        <taxon>Chrysomeloidea</taxon>
        <taxon>Cerambycidae</taxon>
        <taxon>Lamiinae</taxon>
        <taxon>Monochamini</taxon>
        <taxon>Molorchus</taxon>
    </lineage>
</organism>
<dbReference type="Pfam" id="PF01112">
    <property type="entry name" value="Asparaginase_2"/>
    <property type="match status" value="1"/>
</dbReference>
<comment type="similarity">
    <text evidence="1">Belongs to the Ntn-hydrolase family.</text>
</comment>